<feature type="compositionally biased region" description="Basic and acidic residues" evidence="1">
    <location>
        <begin position="15"/>
        <end position="30"/>
    </location>
</feature>
<organism evidence="2 3">
    <name type="scientific">Bradyrhizobium elkanii</name>
    <dbReference type="NCBI Taxonomy" id="29448"/>
    <lineage>
        <taxon>Bacteria</taxon>
        <taxon>Pseudomonadati</taxon>
        <taxon>Pseudomonadota</taxon>
        <taxon>Alphaproteobacteria</taxon>
        <taxon>Hyphomicrobiales</taxon>
        <taxon>Nitrobacteraceae</taxon>
        <taxon>Bradyrhizobium</taxon>
    </lineage>
</organism>
<feature type="compositionally biased region" description="Acidic residues" evidence="1">
    <location>
        <begin position="1"/>
        <end position="12"/>
    </location>
</feature>
<evidence type="ECO:0000313" key="3">
    <source>
        <dbReference type="Proteomes" id="UP000673383"/>
    </source>
</evidence>
<evidence type="ECO:0000313" key="2">
    <source>
        <dbReference type="EMBL" id="MBP1292400.1"/>
    </source>
</evidence>
<evidence type="ECO:0000256" key="1">
    <source>
        <dbReference type="SAM" id="MobiDB-lite"/>
    </source>
</evidence>
<dbReference type="Proteomes" id="UP000673383">
    <property type="component" value="Unassembled WGS sequence"/>
</dbReference>
<protein>
    <submittedName>
        <fullName evidence="2">Uncharacterized protein</fullName>
    </submittedName>
</protein>
<name>A0A8I2BZ08_BRAEL</name>
<sequence length="172" mass="19129">MNTDSNDDDGANEGETVRRERKERQERQDKAFAAMKEAVKEYAEAAYGKGWFAGWEEGFSDGWAAALDTLKKKEEAGRTSRFPVAPGADSRARAHLGRPKRLSSYEIVRNYIEANPGKRGVEIATALSAELPERTVRTALHRLRGAKIANVEGRWYVTGATPAPPPRLLEEE</sequence>
<gene>
    <name evidence="2" type="ORF">JOH49_002153</name>
</gene>
<dbReference type="RefSeq" id="WP_172646210.1">
    <property type="nucleotide sequence ID" value="NZ_JAFICZ010000001.1"/>
</dbReference>
<accession>A0A8I2BZ08</accession>
<comment type="caution">
    <text evidence="2">The sequence shown here is derived from an EMBL/GenBank/DDBJ whole genome shotgun (WGS) entry which is preliminary data.</text>
</comment>
<dbReference type="AlphaFoldDB" id="A0A8I2BZ08"/>
<reference evidence="2" key="1">
    <citation type="submission" date="2021-02" db="EMBL/GenBank/DDBJ databases">
        <title>Genomic Encyclopedia of Type Strains, Phase IV (KMG-V): Genome sequencing to study the core and pangenomes of soil and plant-associated prokaryotes.</title>
        <authorList>
            <person name="Whitman W."/>
        </authorList>
    </citation>
    <scope>NUCLEOTIDE SEQUENCE</scope>
    <source>
        <strain evidence="2">USDA 406</strain>
    </source>
</reference>
<feature type="region of interest" description="Disordered" evidence="1">
    <location>
        <begin position="76"/>
        <end position="96"/>
    </location>
</feature>
<proteinExistence type="predicted"/>
<feature type="region of interest" description="Disordered" evidence="1">
    <location>
        <begin position="1"/>
        <end position="30"/>
    </location>
</feature>
<dbReference type="EMBL" id="JAFICZ010000001">
    <property type="protein sequence ID" value="MBP1292400.1"/>
    <property type="molecule type" value="Genomic_DNA"/>
</dbReference>